<sequence>MAPRSLPQRAVRAVGESPLVERLAHAQEVAYGPLIDGARRTFLHTDVLGHSLHPSLTDVTTGCWLGTSLLDPSAATMALHRGTARRASAD</sequence>
<dbReference type="RefSeq" id="WP_209699250.1">
    <property type="nucleotide sequence ID" value="NZ_BAAAVU010000004.1"/>
</dbReference>
<dbReference type="Proteomes" id="UP000755585">
    <property type="component" value="Unassembled WGS sequence"/>
</dbReference>
<evidence type="ECO:0000313" key="1">
    <source>
        <dbReference type="EMBL" id="MBP2356799.1"/>
    </source>
</evidence>
<keyword evidence="2" id="KW-1185">Reference proteome</keyword>
<reference evidence="1 2" key="1">
    <citation type="submission" date="2021-03" db="EMBL/GenBank/DDBJ databases">
        <title>Sequencing the genomes of 1000 actinobacteria strains.</title>
        <authorList>
            <person name="Klenk H.-P."/>
        </authorList>
    </citation>
    <scope>NUCLEOTIDE SEQUENCE [LARGE SCALE GENOMIC DNA]</scope>
    <source>
        <strain evidence="1 2">DSM 18824</strain>
    </source>
</reference>
<organism evidence="1 2">
    <name type="scientific">Kribbella aluminosa</name>
    <dbReference type="NCBI Taxonomy" id="416017"/>
    <lineage>
        <taxon>Bacteria</taxon>
        <taxon>Bacillati</taxon>
        <taxon>Actinomycetota</taxon>
        <taxon>Actinomycetes</taxon>
        <taxon>Propionibacteriales</taxon>
        <taxon>Kribbellaceae</taxon>
        <taxon>Kribbella</taxon>
    </lineage>
</organism>
<protein>
    <submittedName>
        <fullName evidence="1">Sugar lactone lactonase YvrE</fullName>
    </submittedName>
</protein>
<evidence type="ECO:0000313" key="2">
    <source>
        <dbReference type="Proteomes" id="UP000755585"/>
    </source>
</evidence>
<dbReference type="EMBL" id="JAGINT010000002">
    <property type="protein sequence ID" value="MBP2356799.1"/>
    <property type="molecule type" value="Genomic_DNA"/>
</dbReference>
<comment type="caution">
    <text evidence="1">The sequence shown here is derived from an EMBL/GenBank/DDBJ whole genome shotgun (WGS) entry which is preliminary data.</text>
</comment>
<name>A0ABS4UZ36_9ACTN</name>
<gene>
    <name evidence="1" type="ORF">JOF29_007909</name>
</gene>
<accession>A0ABS4UZ36</accession>
<proteinExistence type="predicted"/>